<comment type="caution">
    <text evidence="1">The sequence shown here is derived from an EMBL/GenBank/DDBJ whole genome shotgun (WGS) entry which is preliminary data.</text>
</comment>
<dbReference type="OrthoDB" id="4540842at2759"/>
<accession>A0A8H7E867</accession>
<keyword evidence="2" id="KW-1185">Reference proteome</keyword>
<proteinExistence type="predicted"/>
<evidence type="ECO:0000313" key="1">
    <source>
        <dbReference type="EMBL" id="KAF7512802.1"/>
    </source>
</evidence>
<dbReference type="Proteomes" id="UP000606974">
    <property type="component" value="Unassembled WGS sequence"/>
</dbReference>
<reference evidence="1" key="1">
    <citation type="submission" date="2020-02" db="EMBL/GenBank/DDBJ databases">
        <authorList>
            <person name="Palmer J.M."/>
        </authorList>
    </citation>
    <scope>NUCLEOTIDE SEQUENCE</scope>
    <source>
        <strain evidence="1">EPUS1.4</strain>
        <tissue evidence="1">Thallus</tissue>
    </source>
</reference>
<dbReference type="AlphaFoldDB" id="A0A8H7E867"/>
<protein>
    <submittedName>
        <fullName evidence="1">Uncharacterized protein</fullName>
    </submittedName>
</protein>
<evidence type="ECO:0000313" key="2">
    <source>
        <dbReference type="Proteomes" id="UP000606974"/>
    </source>
</evidence>
<gene>
    <name evidence="1" type="ORF">GJ744_000369</name>
</gene>
<name>A0A8H7E867_9EURO</name>
<sequence>MFDGITTGEEHESGIGPLIEEEFLMYEHHQREINGRSNKGWLRTMVYSLVQQLVRQDPEYYILYVAARPDHNPRLVSYPYYTEFARPGDSTIFRHVDMNIPELLATGQGGNIVQGSVSLDVETAVTGCTEIVPGMHKRLREWWADVEARSAQGEQVRAGGRVHNVTPLWRSSDAAKYGKFGCHSVCTRSMLAYEPPLFLVLTASSYAAQYSRLAVLFEIHTI</sequence>
<dbReference type="EMBL" id="JAACFV010000010">
    <property type="protein sequence ID" value="KAF7512802.1"/>
    <property type="molecule type" value="Genomic_DNA"/>
</dbReference>
<organism evidence="1 2">
    <name type="scientific">Endocarpon pusillum</name>
    <dbReference type="NCBI Taxonomy" id="364733"/>
    <lineage>
        <taxon>Eukaryota</taxon>
        <taxon>Fungi</taxon>
        <taxon>Dikarya</taxon>
        <taxon>Ascomycota</taxon>
        <taxon>Pezizomycotina</taxon>
        <taxon>Eurotiomycetes</taxon>
        <taxon>Chaetothyriomycetidae</taxon>
        <taxon>Verrucariales</taxon>
        <taxon>Verrucariaceae</taxon>
        <taxon>Endocarpon</taxon>
    </lineage>
</organism>